<proteinExistence type="predicted"/>
<organism evidence="3 4">
    <name type="scientific">Batillaria attramentaria</name>
    <dbReference type="NCBI Taxonomy" id="370345"/>
    <lineage>
        <taxon>Eukaryota</taxon>
        <taxon>Metazoa</taxon>
        <taxon>Spiralia</taxon>
        <taxon>Lophotrochozoa</taxon>
        <taxon>Mollusca</taxon>
        <taxon>Gastropoda</taxon>
        <taxon>Caenogastropoda</taxon>
        <taxon>Sorbeoconcha</taxon>
        <taxon>Cerithioidea</taxon>
        <taxon>Batillariidae</taxon>
        <taxon>Batillaria</taxon>
    </lineage>
</organism>
<dbReference type="EMBL" id="JACVVK020000104">
    <property type="protein sequence ID" value="KAK7492322.1"/>
    <property type="molecule type" value="Genomic_DNA"/>
</dbReference>
<gene>
    <name evidence="3" type="ORF">BaRGS_00016419</name>
</gene>
<keyword evidence="4" id="KW-1185">Reference proteome</keyword>
<dbReference type="Pfam" id="PF24748">
    <property type="entry name" value="Galaxin_repeat"/>
    <property type="match status" value="1"/>
</dbReference>
<reference evidence="3 4" key="1">
    <citation type="journal article" date="2023" name="Sci. Data">
        <title>Genome assembly of the Korean intertidal mud-creeper Batillaria attramentaria.</title>
        <authorList>
            <person name="Patra A.K."/>
            <person name="Ho P.T."/>
            <person name="Jun S."/>
            <person name="Lee S.J."/>
            <person name="Kim Y."/>
            <person name="Won Y.J."/>
        </authorList>
    </citation>
    <scope>NUCLEOTIDE SEQUENCE [LARGE SCALE GENOMIC DNA]</scope>
    <source>
        <strain evidence="3">Wonlab-2016</strain>
    </source>
</reference>
<protein>
    <recommendedName>
        <fullName evidence="2">Galaxin-like repeats domain-containing protein</fullName>
    </recommendedName>
</protein>
<name>A0ABD0KYT5_9CAEN</name>
<dbReference type="InterPro" id="IPR056601">
    <property type="entry name" value="Galaxin_dom"/>
</dbReference>
<sequence>MNKRVTKGTTSCGTCISALFAVLVICFAGLPQAGALPTGKVPKLPPFPDMMTLGTPPSIDPRCRPGGDIASEGERIVSSGSKDDLTCLCGNRKKFRPSEQTCCDSMLYNISTSEATCCRGKAEPKYNHSCMGYCGETRFDRLTHQCCSGQVIQFKRIADSCCGTKSHGPYYPAAMTCTKTDGDDRVTLNSSLVFNSRDVCEKNLVNWGSEWPNIGTQSHMIHVSGLVQGCGIKHYSDHLTIPLVFTITRRQGKLQRTCLTHRNIRLVVMHERRQPCVSGREAKKFYRGKTMDIFVPESAFECNRSRPIVRLKDGDEAFVMFSNRFRAMYKESEGLPKKLYRG</sequence>
<feature type="chain" id="PRO_5044849551" description="Galaxin-like repeats domain-containing protein" evidence="1">
    <location>
        <begin position="36"/>
        <end position="342"/>
    </location>
</feature>
<accession>A0ABD0KYT5</accession>
<evidence type="ECO:0000313" key="4">
    <source>
        <dbReference type="Proteomes" id="UP001519460"/>
    </source>
</evidence>
<keyword evidence="1" id="KW-0732">Signal</keyword>
<evidence type="ECO:0000259" key="2">
    <source>
        <dbReference type="Pfam" id="PF24748"/>
    </source>
</evidence>
<evidence type="ECO:0000313" key="3">
    <source>
        <dbReference type="EMBL" id="KAK7492322.1"/>
    </source>
</evidence>
<evidence type="ECO:0000256" key="1">
    <source>
        <dbReference type="SAM" id="SignalP"/>
    </source>
</evidence>
<feature type="signal peptide" evidence="1">
    <location>
        <begin position="1"/>
        <end position="35"/>
    </location>
</feature>
<feature type="domain" description="Galaxin-like repeats" evidence="2">
    <location>
        <begin position="87"/>
        <end position="177"/>
    </location>
</feature>
<dbReference type="Proteomes" id="UP001519460">
    <property type="component" value="Unassembled WGS sequence"/>
</dbReference>
<dbReference type="AlphaFoldDB" id="A0ABD0KYT5"/>
<comment type="caution">
    <text evidence="3">The sequence shown here is derived from an EMBL/GenBank/DDBJ whole genome shotgun (WGS) entry which is preliminary data.</text>
</comment>